<dbReference type="GeneID" id="93165705"/>
<proteinExistence type="predicted"/>
<evidence type="ECO:0000313" key="1">
    <source>
        <dbReference type="EMBL" id="KMW23713.1"/>
    </source>
</evidence>
<dbReference type="EMBL" id="ADLK01000005">
    <property type="protein sequence ID" value="KMW23713.1"/>
    <property type="molecule type" value="Genomic_DNA"/>
</dbReference>
<gene>
    <name evidence="1" type="ORF">HMPREF9470_00929</name>
</gene>
<organism evidence="1 2">
    <name type="scientific">[Clostridium] citroniae WAL-19142</name>
    <dbReference type="NCBI Taxonomy" id="742734"/>
    <lineage>
        <taxon>Bacteria</taxon>
        <taxon>Bacillati</taxon>
        <taxon>Bacillota</taxon>
        <taxon>Clostridia</taxon>
        <taxon>Lachnospirales</taxon>
        <taxon>Lachnospiraceae</taxon>
        <taxon>Enterocloster</taxon>
    </lineage>
</organism>
<dbReference type="AlphaFoldDB" id="A0A0J9CEM1"/>
<dbReference type="PATRIC" id="fig|742734.4.peg.985"/>
<reference evidence="1 2" key="1">
    <citation type="submission" date="2011-04" db="EMBL/GenBank/DDBJ databases">
        <title>The Genome Sequence of Clostridium citroniae WAL-19142.</title>
        <authorList>
            <consortium name="The Broad Institute Genome Sequencing Platform"/>
            <person name="Earl A."/>
            <person name="Ward D."/>
            <person name="Feldgarden M."/>
            <person name="Gevers D."/>
            <person name="Warren Y.A."/>
            <person name="Tyrrell K.L."/>
            <person name="Citron D.M."/>
            <person name="Goldstein E.J."/>
            <person name="Daigneault M."/>
            <person name="Allen-Vercoe E."/>
            <person name="Young S.K."/>
            <person name="Zeng Q."/>
            <person name="Gargeya S."/>
            <person name="Fitzgerald M."/>
            <person name="Haas B."/>
            <person name="Abouelleil A."/>
            <person name="Alvarado L."/>
            <person name="Arachchi H.M."/>
            <person name="Berlin A."/>
            <person name="Brown A."/>
            <person name="Chapman S.B."/>
            <person name="Chen Z."/>
            <person name="Dunbar C."/>
            <person name="Freedman E."/>
            <person name="Gearin G."/>
            <person name="Gellesch M."/>
            <person name="Goldberg J."/>
            <person name="Griggs A."/>
            <person name="Gujja S."/>
            <person name="Heilman E.R."/>
            <person name="Heiman D."/>
            <person name="Howarth C."/>
            <person name="Larson L."/>
            <person name="Lui A."/>
            <person name="MacDonald P.J."/>
            <person name="Mehta T."/>
            <person name="Montmayeur A."/>
            <person name="Murphy C."/>
            <person name="Neiman D."/>
            <person name="Pearson M."/>
            <person name="Priest M."/>
            <person name="Roberts A."/>
            <person name="Saif S."/>
            <person name="Shea T."/>
            <person name="Shenoy N."/>
            <person name="Sisk P."/>
            <person name="Stolte C."/>
            <person name="Sykes S."/>
            <person name="White J."/>
            <person name="Yandava C."/>
            <person name="Wortman J."/>
            <person name="Nusbaum C."/>
            <person name="Birren B."/>
        </authorList>
    </citation>
    <scope>NUCLEOTIDE SEQUENCE [LARGE SCALE GENOMIC DNA]</scope>
    <source>
        <strain evidence="1 2">WAL-19142</strain>
    </source>
</reference>
<name>A0A0J9CEM1_9FIRM</name>
<sequence>MGKPNERSALFLDRSYIDRKFAELRADMITVMEAKFRAVQNNQEKIIKLLERDDDKPRKQETISEAYTWKIEIRRRVDRMVKDYPELYSDFNNVLTRIYRKMRDVYGFVSEQAIKDYKYATGAEKASCLEVISEDEKLRSLFEPILSNLEEDSRKEMERRRMAQEAEQGKTRQEIIQPLIEARGDKTNFGCATYTVVKSRMKKHGVRLDDYESEFRKRTGIKRKVSNGELIDNMPTLKREFAKAVGELLAEHQSMVTKTQI</sequence>
<dbReference type="RefSeq" id="WP_048929318.1">
    <property type="nucleotide sequence ID" value="NZ_KQ235876.1"/>
</dbReference>
<dbReference type="OrthoDB" id="2063452at2"/>
<dbReference type="Proteomes" id="UP000037392">
    <property type="component" value="Unassembled WGS sequence"/>
</dbReference>
<protein>
    <submittedName>
        <fullName evidence="1">Uncharacterized protein</fullName>
    </submittedName>
</protein>
<accession>A0A0J9CEM1</accession>
<comment type="caution">
    <text evidence="1">The sequence shown here is derived from an EMBL/GenBank/DDBJ whole genome shotgun (WGS) entry which is preliminary data.</text>
</comment>
<evidence type="ECO:0000313" key="2">
    <source>
        <dbReference type="Proteomes" id="UP000037392"/>
    </source>
</evidence>